<keyword evidence="4" id="KW-0547">Nucleotide-binding</keyword>
<feature type="compositionally biased region" description="Low complexity" evidence="7">
    <location>
        <begin position="432"/>
        <end position="449"/>
    </location>
</feature>
<dbReference type="GO" id="GO:0005524">
    <property type="term" value="F:ATP binding"/>
    <property type="evidence" value="ECO:0007669"/>
    <property type="project" value="UniProtKB-KW"/>
</dbReference>
<dbReference type="CDD" id="cd05123">
    <property type="entry name" value="STKc_AGC"/>
    <property type="match status" value="1"/>
</dbReference>
<dbReference type="PROSITE" id="PS50235">
    <property type="entry name" value="USP_3"/>
    <property type="match status" value="1"/>
</dbReference>
<feature type="region of interest" description="Disordered" evidence="7">
    <location>
        <begin position="902"/>
        <end position="921"/>
    </location>
</feature>
<keyword evidence="2" id="KW-0597">Phosphoprotein</keyword>
<dbReference type="Pfam" id="PF00443">
    <property type="entry name" value="UCH"/>
    <property type="match status" value="1"/>
</dbReference>
<dbReference type="SMART" id="SM00133">
    <property type="entry name" value="S_TK_X"/>
    <property type="match status" value="1"/>
</dbReference>
<evidence type="ECO:0000256" key="2">
    <source>
        <dbReference type="ARBA" id="ARBA00022553"/>
    </source>
</evidence>
<feature type="region of interest" description="Disordered" evidence="7">
    <location>
        <begin position="273"/>
        <end position="294"/>
    </location>
</feature>
<dbReference type="InterPro" id="IPR001394">
    <property type="entry name" value="Peptidase_C19_UCH"/>
</dbReference>
<dbReference type="InterPro" id="IPR018200">
    <property type="entry name" value="USP_CS"/>
</dbReference>
<evidence type="ECO:0000313" key="11">
    <source>
        <dbReference type="EMBL" id="CAI5738690.1"/>
    </source>
</evidence>
<comment type="caution">
    <text evidence="11">The sequence shown here is derived from an EMBL/GenBank/DDBJ whole genome shotgun (WGS) entry which is preliminary data.</text>
</comment>
<feature type="compositionally biased region" description="Basic and acidic residues" evidence="7">
    <location>
        <begin position="903"/>
        <end position="921"/>
    </location>
</feature>
<feature type="compositionally biased region" description="Low complexity" evidence="7">
    <location>
        <begin position="461"/>
        <end position="474"/>
    </location>
</feature>
<feature type="domain" description="USP" evidence="9">
    <location>
        <begin position="673"/>
        <end position="1148"/>
    </location>
</feature>
<dbReference type="SUPFAM" id="SSF54001">
    <property type="entry name" value="Cysteine proteinases"/>
    <property type="match status" value="1"/>
</dbReference>
<evidence type="ECO:0000256" key="4">
    <source>
        <dbReference type="ARBA" id="ARBA00022741"/>
    </source>
</evidence>
<dbReference type="PROSITE" id="PS00972">
    <property type="entry name" value="USP_1"/>
    <property type="match status" value="1"/>
</dbReference>
<reference evidence="11" key="1">
    <citation type="submission" date="2022-12" db="EMBL/GenBank/DDBJ databases">
        <authorList>
            <person name="Webb A."/>
        </authorList>
    </citation>
    <scope>NUCLEOTIDE SEQUENCE</scope>
    <source>
        <strain evidence="11">Hp1</strain>
    </source>
</reference>
<evidence type="ECO:0000256" key="1">
    <source>
        <dbReference type="ARBA" id="ARBA00022527"/>
    </source>
</evidence>
<dbReference type="InterPro" id="IPR011009">
    <property type="entry name" value="Kinase-like_dom_sf"/>
</dbReference>
<feature type="domain" description="Protein kinase" evidence="8">
    <location>
        <begin position="1240"/>
        <end position="1502"/>
    </location>
</feature>
<gene>
    <name evidence="11" type="ORF">HBR001_LOCUS7572</name>
</gene>
<dbReference type="PROSITE" id="PS00973">
    <property type="entry name" value="USP_2"/>
    <property type="match status" value="1"/>
</dbReference>
<dbReference type="Pfam" id="PF00069">
    <property type="entry name" value="Pkinase"/>
    <property type="match status" value="1"/>
</dbReference>
<dbReference type="InterPro" id="IPR017892">
    <property type="entry name" value="Pkinase_C"/>
</dbReference>
<keyword evidence="5" id="KW-0418">Kinase</keyword>
<sequence length="1618" mass="179345">MDPLDTQHGHAMAASPALLALVSKPEPTTYSEVASDARAEWWQTTHQTGMSPSYHHLLSPWLPLPFDQPVGPSETTAPFPERRLEPCEWVELLEQTECLDYVSPDVDACIEMQSRMEGNQELELTGTEFMTSPAIPKLPSLISLSVERATNLTSMAQPQDTLSRRPGLREKFPRQQLSTDYNEVLAREGYASVMAEGSGALFQAVYAVTRAAASASLTAEANDALPKDARTLLSRADVARVMEVARDAVLKDAPRAAKEEAFAAATELAELPTTGTPPAYRKDSLPAKTPNAKPRAMTDVPIRCVKNVVLEVTRDDGEIDRSTLQKDLVLRKEVGNARLVSGDVVLWVGKGVLSHKDSTVDSMPTRTVRIENNKRRFVFTMALDAVGKQFYAELKDQADGKARVEVRKKKRKIRKQLSQVMGFTPVNTLKSPVTSPSLLLPSPAKKPAVTPKRVPLADIGTPQRTPRQTPRQTPHLTLPSPLLVTLKESTSSLASPLRSPFRSPFRKKARLSQSPSRGLVDLSPPSGRSPAREWLSPTRSLNLRSGPTPPNLKQRNGQTPANQSTQKSERSAGSPDETNRRKSITGSINKRVRSLQLMLDDESADKEPAAEDKKKITSHFFKTHSSPCHPRDMTAEVFDETLESIAAVPADKCDIDDPSGGDSPANDAHRSTHGLLNLGNYCYMNAIVQALAALPEFVSAVRNEDNMLQIIREQPHASVRVKTTEQLKTIFNDWRNSGDSKHLPLQYALSQLLQLVVDGSETSINPEFLKNVMGKKNSIFATHFQQDAHEFLLNLVTEYEKELVDMVHEVTKKIRGEPNPSPQLHRNSLSSFFRNGSEVNDGQQETASGSADAELELICRLPPAKCFRAQLNRTLTCHHCGYSRKQTETFYDFSLDLPYYPVSDKEPTAEQEPTAEREPQTSPSFERRCFCNVVPRLTGEGDDRYYCCSKSSCSFREKSVDDERSTTSPTKLAIAGAKSAASSLSPASRWPPRPAPIELETLLRKQFDAEVLELACEKCNVGKEAESAYEVKSLPPILVLHLKRFEVHPHTGLPFKRCDLVVPPAVIDPVRSIDDSSLSGNEQHYVLKSVIHHLGKSIDEGHYVADVCDAHGQWIRRNDTHEAKISTDYAFQSYRSQESCYMFFYVKVGRSGAEEGKENVPSNCALRQDENDANASRQQGGPCSNGLRAFLFHGGQRHLPRPVCKECFRNGKKPVDLGGEPVMLPVRASGDPKTASLADFQLLSVIGQGTFGKVLLVRHATTGIVHAMKIISKQFVIDMDSVHYMKTERNVMTKIRHPFVIGLNYAFQTESKVYLVMEYQSGGELFSYMKEEGTFTEDAVRFYLAEMVLALEHLHGHGIIHRDLKPENVLISAEGHIKLTDFGLAKEYVEGQELLTVCGTKEYMAPEMLLGKGYDSAVDWWSLGALAHEMLIGSPPFRSKSPADLHKKIISAKLQLPRWLSGEAHSLIKSLLERNVSKRLGGGKSSMFVVRGVQALKRHPFFKSVNWDKAETLRVPPPKVPSISGEVDTSNFDKKFTEMPVSDLMCEAGFVEEHGDLFRGFSFCRQDSIKEAISNPQSPISTALLPTIATLVSGGDDIKDINDAIAIAASKQLQFWPK</sequence>
<evidence type="ECO:0000313" key="12">
    <source>
        <dbReference type="Proteomes" id="UP001162031"/>
    </source>
</evidence>
<keyword evidence="12" id="KW-1185">Reference proteome</keyword>
<dbReference type="Gene3D" id="1.10.510.10">
    <property type="entry name" value="Transferase(Phosphotransferase) domain 1"/>
    <property type="match status" value="1"/>
</dbReference>
<dbReference type="PROSITE" id="PS50011">
    <property type="entry name" value="PROTEIN_KINASE_DOM"/>
    <property type="match status" value="1"/>
</dbReference>
<keyword evidence="6" id="KW-0067">ATP-binding</keyword>
<name>A0AAV0USI6_HYABA</name>
<dbReference type="InterPro" id="IPR028889">
    <property type="entry name" value="USP"/>
</dbReference>
<dbReference type="GO" id="GO:0004674">
    <property type="term" value="F:protein serine/threonine kinase activity"/>
    <property type="evidence" value="ECO:0007669"/>
    <property type="project" value="UniProtKB-KW"/>
</dbReference>
<feature type="domain" description="AGC-kinase C-terminal" evidence="10">
    <location>
        <begin position="1503"/>
        <end position="1573"/>
    </location>
</feature>
<evidence type="ECO:0000256" key="7">
    <source>
        <dbReference type="SAM" id="MobiDB-lite"/>
    </source>
</evidence>
<dbReference type="GO" id="GO:0004843">
    <property type="term" value="F:cysteine-type deubiquitinase activity"/>
    <property type="evidence" value="ECO:0007669"/>
    <property type="project" value="InterPro"/>
</dbReference>
<evidence type="ECO:0000259" key="9">
    <source>
        <dbReference type="PROSITE" id="PS50235"/>
    </source>
</evidence>
<dbReference type="PANTHER" id="PTHR24351">
    <property type="entry name" value="RIBOSOMAL PROTEIN S6 KINASE"/>
    <property type="match status" value="1"/>
</dbReference>
<feature type="compositionally biased region" description="Polar residues" evidence="7">
    <location>
        <begin position="537"/>
        <end position="566"/>
    </location>
</feature>
<dbReference type="GO" id="GO:0016579">
    <property type="term" value="P:protein deubiquitination"/>
    <property type="evidence" value="ECO:0007669"/>
    <property type="project" value="InterPro"/>
</dbReference>
<dbReference type="InterPro" id="IPR000961">
    <property type="entry name" value="AGC-kinase_C"/>
</dbReference>
<accession>A0AAV0USI6</accession>
<dbReference type="PROSITE" id="PS00108">
    <property type="entry name" value="PROTEIN_KINASE_ST"/>
    <property type="match status" value="1"/>
</dbReference>
<dbReference type="SUPFAM" id="SSF56112">
    <property type="entry name" value="Protein kinase-like (PK-like)"/>
    <property type="match status" value="1"/>
</dbReference>
<dbReference type="InterPro" id="IPR045270">
    <property type="entry name" value="STKc_AGC"/>
</dbReference>
<dbReference type="InterPro" id="IPR008271">
    <property type="entry name" value="Ser/Thr_kinase_AS"/>
</dbReference>
<evidence type="ECO:0000259" key="8">
    <source>
        <dbReference type="PROSITE" id="PS50011"/>
    </source>
</evidence>
<keyword evidence="1" id="KW-0723">Serine/threonine-protein kinase</keyword>
<dbReference type="InterPro" id="IPR038765">
    <property type="entry name" value="Papain-like_cys_pep_sf"/>
</dbReference>
<dbReference type="InterPro" id="IPR000719">
    <property type="entry name" value="Prot_kinase_dom"/>
</dbReference>
<proteinExistence type="predicted"/>
<dbReference type="Gene3D" id="3.90.70.10">
    <property type="entry name" value="Cysteine proteinases"/>
    <property type="match status" value="1"/>
</dbReference>
<dbReference type="SMART" id="SM00220">
    <property type="entry name" value="S_TKc"/>
    <property type="match status" value="1"/>
</dbReference>
<organism evidence="11 12">
    <name type="scientific">Hyaloperonospora brassicae</name>
    <name type="common">Brassica downy mildew</name>
    <name type="synonym">Peronospora brassicae</name>
    <dbReference type="NCBI Taxonomy" id="162125"/>
    <lineage>
        <taxon>Eukaryota</taxon>
        <taxon>Sar</taxon>
        <taxon>Stramenopiles</taxon>
        <taxon>Oomycota</taxon>
        <taxon>Peronosporomycetes</taxon>
        <taxon>Peronosporales</taxon>
        <taxon>Peronosporaceae</taxon>
        <taxon>Hyaloperonospora</taxon>
    </lineage>
</organism>
<dbReference type="PROSITE" id="PS51285">
    <property type="entry name" value="AGC_KINASE_CTER"/>
    <property type="match status" value="1"/>
</dbReference>
<evidence type="ECO:0000256" key="6">
    <source>
        <dbReference type="ARBA" id="ARBA00022840"/>
    </source>
</evidence>
<dbReference type="FunFam" id="1.10.510.10:FF:000008">
    <property type="entry name" value="Non-specific serine/threonine protein kinase"/>
    <property type="match status" value="1"/>
</dbReference>
<evidence type="ECO:0008006" key="13">
    <source>
        <dbReference type="Google" id="ProtNLM"/>
    </source>
</evidence>
<dbReference type="EMBL" id="CANTFL010001387">
    <property type="protein sequence ID" value="CAI5738690.1"/>
    <property type="molecule type" value="Genomic_DNA"/>
</dbReference>
<keyword evidence="3" id="KW-0808">Transferase</keyword>
<evidence type="ECO:0000256" key="5">
    <source>
        <dbReference type="ARBA" id="ARBA00022777"/>
    </source>
</evidence>
<dbReference type="Gene3D" id="3.30.200.20">
    <property type="entry name" value="Phosphorylase Kinase, domain 1"/>
    <property type="match status" value="1"/>
</dbReference>
<dbReference type="CDD" id="cd02257">
    <property type="entry name" value="Peptidase_C19"/>
    <property type="match status" value="1"/>
</dbReference>
<dbReference type="Proteomes" id="UP001162031">
    <property type="component" value="Unassembled WGS sequence"/>
</dbReference>
<protein>
    <recommendedName>
        <fullName evidence="13">Ubiquitinyl hydrolase 1</fullName>
    </recommendedName>
</protein>
<evidence type="ECO:0000259" key="10">
    <source>
        <dbReference type="PROSITE" id="PS51285"/>
    </source>
</evidence>
<dbReference type="FunFam" id="3.30.200.20:FF:000042">
    <property type="entry name" value="Aurora kinase A"/>
    <property type="match status" value="1"/>
</dbReference>
<dbReference type="Pfam" id="PF00433">
    <property type="entry name" value="Pkinase_C"/>
    <property type="match status" value="1"/>
</dbReference>
<evidence type="ECO:0000256" key="3">
    <source>
        <dbReference type="ARBA" id="ARBA00022679"/>
    </source>
</evidence>
<feature type="region of interest" description="Disordered" evidence="7">
    <location>
        <begin position="432"/>
        <end position="590"/>
    </location>
</feature>